<keyword evidence="11 14" id="KW-0414">Isoprene biosynthesis</keyword>
<feature type="binding site" evidence="14">
    <location>
        <position position="376"/>
    </location>
    <ligand>
        <name>4-CDP-2-C-methyl-D-erythritol 2-phosphate</name>
        <dbReference type="ChEBI" id="CHEBI:57919"/>
    </ligand>
</feature>
<organism evidence="16 17">
    <name type="scientific">PS1 clade bacterium</name>
    <dbReference type="NCBI Taxonomy" id="2175152"/>
    <lineage>
        <taxon>Bacteria</taxon>
        <taxon>Pseudomonadati</taxon>
        <taxon>Pseudomonadota</taxon>
        <taxon>Alphaproteobacteria</taxon>
        <taxon>PS1 clade</taxon>
    </lineage>
</organism>
<evidence type="ECO:0000256" key="14">
    <source>
        <dbReference type="HAMAP-Rule" id="MF_01520"/>
    </source>
</evidence>
<dbReference type="Gene3D" id="3.30.1330.50">
    <property type="entry name" value="2-C-methyl-D-erythritol 2,4-cyclodiphosphate synthase"/>
    <property type="match status" value="1"/>
</dbReference>
<keyword evidence="8 14" id="KW-0808">Transferase</keyword>
<dbReference type="InterPro" id="IPR026596">
    <property type="entry name" value="IspD/F"/>
</dbReference>
<dbReference type="FunFam" id="3.90.550.10:FF:000003">
    <property type="entry name" value="2-C-methyl-D-erythritol 4-phosphate cytidylyltransferase"/>
    <property type="match status" value="1"/>
</dbReference>
<dbReference type="CDD" id="cd00554">
    <property type="entry name" value="MECDP_synthase"/>
    <property type="match status" value="1"/>
</dbReference>
<dbReference type="HAMAP" id="MF_00107">
    <property type="entry name" value="IspF"/>
    <property type="match status" value="1"/>
</dbReference>
<keyword evidence="13 14" id="KW-0511">Multifunctional enzyme</keyword>
<dbReference type="NCBIfam" id="TIGR00151">
    <property type="entry name" value="ispF"/>
    <property type="match status" value="1"/>
</dbReference>
<evidence type="ECO:0000313" key="17">
    <source>
        <dbReference type="Proteomes" id="UP000252132"/>
    </source>
</evidence>
<evidence type="ECO:0000256" key="11">
    <source>
        <dbReference type="ARBA" id="ARBA00023229"/>
    </source>
</evidence>
<dbReference type="SUPFAM" id="SSF69765">
    <property type="entry name" value="IpsF-like"/>
    <property type="match status" value="1"/>
</dbReference>
<dbReference type="Proteomes" id="UP000252132">
    <property type="component" value="Unassembled WGS sequence"/>
</dbReference>
<dbReference type="PROSITE" id="PS01295">
    <property type="entry name" value="ISPD"/>
    <property type="match status" value="1"/>
</dbReference>
<evidence type="ECO:0000256" key="2">
    <source>
        <dbReference type="ARBA" id="ARBA00001282"/>
    </source>
</evidence>
<dbReference type="InterPro" id="IPR036571">
    <property type="entry name" value="MECDP_synthase_sf"/>
</dbReference>
<evidence type="ECO:0000313" key="16">
    <source>
        <dbReference type="EMBL" id="RCL76667.1"/>
    </source>
</evidence>
<dbReference type="Gene3D" id="3.90.550.10">
    <property type="entry name" value="Spore Coat Polysaccharide Biosynthesis Protein SpsA, Chain A"/>
    <property type="match status" value="1"/>
</dbReference>
<comment type="similarity">
    <text evidence="14">In the N-terminal section; belongs to the IspD/TarI cytidylyltransferase family. IspD subfamily.</text>
</comment>
<dbReference type="InterPro" id="IPR029044">
    <property type="entry name" value="Nucleotide-diphossugar_trans"/>
</dbReference>
<dbReference type="InterPro" id="IPR001228">
    <property type="entry name" value="IspD"/>
</dbReference>
<dbReference type="InterPro" id="IPR020555">
    <property type="entry name" value="MECDP_synthase_CS"/>
</dbReference>
<dbReference type="GO" id="GO:0019288">
    <property type="term" value="P:isopentenyl diphosphate biosynthetic process, methylerythritol 4-phosphate pathway"/>
    <property type="evidence" value="ECO:0007669"/>
    <property type="project" value="UniProtKB-UniRule"/>
</dbReference>
<feature type="domain" description="2-C-methyl-D-erythritol 2,4-cyclodiphosphate synthase" evidence="15">
    <location>
        <begin position="239"/>
        <end position="391"/>
    </location>
</feature>
<evidence type="ECO:0000259" key="15">
    <source>
        <dbReference type="Pfam" id="PF02542"/>
    </source>
</evidence>
<dbReference type="SUPFAM" id="SSF53448">
    <property type="entry name" value="Nucleotide-diphospho-sugar transferases"/>
    <property type="match status" value="1"/>
</dbReference>
<comment type="pathway">
    <text evidence="5 14">Isoprenoid biosynthesis; isopentenyl diphosphate biosynthesis via DXP pathway; isopentenyl diphosphate from 1-deoxy-D-xylulose 5-phosphate: step 2/6.</text>
</comment>
<feature type="binding site" evidence="14">
    <location>
        <begin position="245"/>
        <end position="247"/>
    </location>
    <ligand>
        <name>4-CDP-2-C-methyl-D-erythritol 2-phosphate</name>
        <dbReference type="ChEBI" id="CHEBI:57919"/>
    </ligand>
</feature>
<keyword evidence="10 14" id="KW-0479">Metal-binding</keyword>
<comment type="catalytic activity">
    <reaction evidence="1 14">
        <text>4-CDP-2-C-methyl-D-erythritol 2-phosphate = 2-C-methyl-D-erythritol 2,4-cyclic diphosphate + CMP</text>
        <dbReference type="Rhea" id="RHEA:23864"/>
        <dbReference type="ChEBI" id="CHEBI:57919"/>
        <dbReference type="ChEBI" id="CHEBI:58483"/>
        <dbReference type="ChEBI" id="CHEBI:60377"/>
        <dbReference type="EC" id="4.6.1.12"/>
    </reaction>
</comment>
<name>A0A368DXX0_9PROT</name>
<proteinExistence type="inferred from homology"/>
<gene>
    <name evidence="14" type="primary">ispDF</name>
    <name evidence="16" type="ORF">DBW69_05110</name>
</gene>
<comment type="caution">
    <text evidence="16">The sequence shown here is derived from an EMBL/GenBank/DDBJ whole genome shotgun (WGS) entry which is preliminary data.</text>
</comment>
<feature type="binding site" evidence="14">
    <location>
        <position position="379"/>
    </location>
    <ligand>
        <name>4-CDP-2-C-methyl-D-erythritol 2-phosphate</name>
        <dbReference type="ChEBI" id="CHEBI:57919"/>
    </ligand>
</feature>
<dbReference type="PROSITE" id="PS01350">
    <property type="entry name" value="ISPF"/>
    <property type="match status" value="1"/>
</dbReference>
<dbReference type="EC" id="2.7.7.60" evidence="14"/>
<dbReference type="GO" id="GO:0050518">
    <property type="term" value="F:2-C-methyl-D-erythritol 4-phosphate cytidylyltransferase activity"/>
    <property type="evidence" value="ECO:0007669"/>
    <property type="project" value="UniProtKB-UniRule"/>
</dbReference>
<dbReference type="InterPro" id="IPR034683">
    <property type="entry name" value="IspD/TarI"/>
</dbReference>
<dbReference type="UniPathway" id="UPA00056">
    <property type="reaction ID" value="UER00093"/>
</dbReference>
<evidence type="ECO:0000256" key="13">
    <source>
        <dbReference type="ARBA" id="ARBA00023268"/>
    </source>
</evidence>
<dbReference type="GO" id="GO:0008685">
    <property type="term" value="F:2-C-methyl-D-erythritol 2,4-cyclodiphosphate synthase activity"/>
    <property type="evidence" value="ECO:0007669"/>
    <property type="project" value="UniProtKB-UniRule"/>
</dbReference>
<dbReference type="PANTHER" id="PTHR43181:SF1">
    <property type="entry name" value="2-C-METHYL-D-ERYTHRITOL 2,4-CYCLODIPHOSPHATE SYNTHASE, CHLOROPLASTIC"/>
    <property type="match status" value="1"/>
</dbReference>
<evidence type="ECO:0000256" key="5">
    <source>
        <dbReference type="ARBA" id="ARBA00004787"/>
    </source>
</evidence>
<feature type="site" description="Transition state stabilizer" evidence="14">
    <location>
        <position position="370"/>
    </location>
</feature>
<evidence type="ECO:0000256" key="7">
    <source>
        <dbReference type="ARBA" id="ARBA00009789"/>
    </source>
</evidence>
<comment type="catalytic activity">
    <reaction evidence="2 14">
        <text>2-C-methyl-D-erythritol 4-phosphate + CTP + H(+) = 4-CDP-2-C-methyl-D-erythritol + diphosphate</text>
        <dbReference type="Rhea" id="RHEA:13429"/>
        <dbReference type="ChEBI" id="CHEBI:15378"/>
        <dbReference type="ChEBI" id="CHEBI:33019"/>
        <dbReference type="ChEBI" id="CHEBI:37563"/>
        <dbReference type="ChEBI" id="CHEBI:57823"/>
        <dbReference type="ChEBI" id="CHEBI:58262"/>
        <dbReference type="EC" id="2.7.7.60"/>
    </reaction>
</comment>
<comment type="caution">
    <text evidence="14">Lacks conserved residue(s) required for the propagation of feature annotation.</text>
</comment>
<feature type="site" description="Positions MEP for the nucleophilic attack" evidence="14">
    <location>
        <position position="169"/>
    </location>
</feature>
<evidence type="ECO:0000256" key="6">
    <source>
        <dbReference type="ARBA" id="ARBA00008480"/>
    </source>
</evidence>
<sequence length="397" mass="43491">MPQNSENQNIALIVAAGRGHRFSASDGNTSQETVSALPKQYQPLNGMTVLQHVLKAFENHQFISHIQVVIHPDDEELYALASQSMSKCLPPVFGGSERQTSVYEGLQALKDMNPQSILVHDAARPYISEDLISRILTALAISPSVIPVLPLTDTVKLFHEDQSSQTLPRESLKRVQTPQGFDYATLLEAHEKALTIQDIFTDDASLVEHFGTEVVSVEGDEKNIKLTVESDLMETFEYRTGSGFDAHRFTDGDHVMLCGVNIPHNQTLEGHSDADVALHALTDALMGALAAGDIGEHFPMSDATNKDRNSEDFLKYAANLVTEQRAHIVNIDLTIICESPKISPYREKMVQRLAAILDMPKNRISVKATTTEKMGFTGRSEGVAAQAVTSIALPAGF</sequence>
<evidence type="ECO:0000256" key="9">
    <source>
        <dbReference type="ARBA" id="ARBA00022695"/>
    </source>
</evidence>
<feature type="region of interest" description="2-C-methyl-D-erythritol 4-phosphate cytidylyltransferase" evidence="14">
    <location>
        <begin position="1"/>
        <end position="238"/>
    </location>
</feature>
<dbReference type="EC" id="4.6.1.12" evidence="14"/>
<feature type="site" description="Transition state stabilizer" evidence="14">
    <location>
        <position position="39"/>
    </location>
</feature>
<dbReference type="EMBL" id="QOQF01000019">
    <property type="protein sequence ID" value="RCL76667.1"/>
    <property type="molecule type" value="Genomic_DNA"/>
</dbReference>
<feature type="binding site" evidence="14">
    <location>
        <begin position="369"/>
        <end position="372"/>
    </location>
    <ligand>
        <name>4-CDP-2-C-methyl-D-erythritol 2-phosphate</name>
        <dbReference type="ChEBI" id="CHEBI:57919"/>
    </ligand>
</feature>
<keyword evidence="9 14" id="KW-0548">Nucleotidyltransferase</keyword>
<dbReference type="NCBIfam" id="TIGR00453">
    <property type="entry name" value="ispD"/>
    <property type="match status" value="1"/>
</dbReference>
<feature type="site" description="Transition state stabilizer" evidence="14">
    <location>
        <position position="21"/>
    </location>
</feature>
<keyword evidence="12 14" id="KW-0456">Lyase</keyword>
<dbReference type="Pfam" id="PF01128">
    <property type="entry name" value="IspD"/>
    <property type="match status" value="1"/>
</dbReference>
<comment type="similarity">
    <text evidence="7">Belongs to the IspD/TarI cytidylyltransferase family. IspD subfamily.</text>
</comment>
<dbReference type="AlphaFoldDB" id="A0A368DXX0"/>
<evidence type="ECO:0000256" key="8">
    <source>
        <dbReference type="ARBA" id="ARBA00022679"/>
    </source>
</evidence>
<comment type="cofactor">
    <cofactor evidence="3 14">
        <name>a divalent metal cation</name>
        <dbReference type="ChEBI" id="CHEBI:60240"/>
    </cofactor>
</comment>
<dbReference type="HAMAP" id="MF_00108">
    <property type="entry name" value="IspD"/>
    <property type="match status" value="1"/>
</dbReference>
<feature type="site" description="Positions MEP for the nucleophilic attack" evidence="14">
    <location>
        <position position="225"/>
    </location>
</feature>
<dbReference type="InterPro" id="IPR003526">
    <property type="entry name" value="MECDP_synthase"/>
</dbReference>
<dbReference type="GO" id="GO:0046872">
    <property type="term" value="F:metal ion binding"/>
    <property type="evidence" value="ECO:0007669"/>
    <property type="project" value="UniProtKB-KW"/>
</dbReference>
<dbReference type="InterPro" id="IPR018294">
    <property type="entry name" value="ISPD_synthase_CS"/>
</dbReference>
<feature type="binding site" evidence="14">
    <location>
        <position position="245"/>
    </location>
    <ligand>
        <name>a divalent metal cation</name>
        <dbReference type="ChEBI" id="CHEBI:60240"/>
    </ligand>
</feature>
<dbReference type="GO" id="GO:0016114">
    <property type="term" value="P:terpenoid biosynthetic process"/>
    <property type="evidence" value="ECO:0007669"/>
    <property type="project" value="InterPro"/>
</dbReference>
<comment type="similarity">
    <text evidence="6">Belongs to the IspF family.</text>
</comment>
<feature type="site" description="Transition state stabilizer" evidence="14">
    <location>
        <position position="271"/>
    </location>
</feature>
<feature type="binding site" evidence="14">
    <location>
        <position position="247"/>
    </location>
    <ligand>
        <name>a divalent metal cation</name>
        <dbReference type="ChEBI" id="CHEBI:60240"/>
    </ligand>
</feature>
<evidence type="ECO:0000256" key="3">
    <source>
        <dbReference type="ARBA" id="ARBA00001968"/>
    </source>
</evidence>
<feature type="binding site" evidence="14">
    <location>
        <position position="279"/>
    </location>
    <ligand>
        <name>a divalent metal cation</name>
        <dbReference type="ChEBI" id="CHEBI:60240"/>
    </ligand>
</feature>
<dbReference type="HAMAP" id="MF_01520">
    <property type="entry name" value="IspDF"/>
    <property type="match status" value="1"/>
</dbReference>
<evidence type="ECO:0000256" key="10">
    <source>
        <dbReference type="ARBA" id="ARBA00022723"/>
    </source>
</evidence>
<feature type="binding site" evidence="14">
    <location>
        <begin position="293"/>
        <end position="295"/>
    </location>
    <ligand>
        <name>4-CDP-2-C-methyl-D-erythritol 2-phosphate</name>
        <dbReference type="ChEBI" id="CHEBI:57919"/>
    </ligand>
</feature>
<evidence type="ECO:0000256" key="12">
    <source>
        <dbReference type="ARBA" id="ARBA00023239"/>
    </source>
</evidence>
<feature type="binding site" evidence="14">
    <location>
        <begin position="271"/>
        <end position="272"/>
    </location>
    <ligand>
        <name>4-CDP-2-C-methyl-D-erythritol 2-phosphate</name>
        <dbReference type="ChEBI" id="CHEBI:57919"/>
    </ligand>
</feature>
<comment type="pathway">
    <text evidence="4 14">Isoprenoid biosynthesis; isopentenyl diphosphate biosynthesis via DXP pathway; isopentenyl diphosphate from 1-deoxy-D-xylulose 5-phosphate: step 4/6.</text>
</comment>
<dbReference type="NCBIfam" id="NF006899">
    <property type="entry name" value="PRK09382.1"/>
    <property type="match status" value="1"/>
</dbReference>
<dbReference type="CDD" id="cd02516">
    <property type="entry name" value="CDP-ME_synthetase"/>
    <property type="match status" value="1"/>
</dbReference>
<evidence type="ECO:0000256" key="1">
    <source>
        <dbReference type="ARBA" id="ARBA00000200"/>
    </source>
</evidence>
<feature type="region of interest" description="2-C-methyl-D-erythritol 2,4-cyclodiphosphate synthase" evidence="14">
    <location>
        <begin position="239"/>
        <end position="397"/>
    </location>
</feature>
<dbReference type="Pfam" id="PF02542">
    <property type="entry name" value="YgbB"/>
    <property type="match status" value="1"/>
</dbReference>
<evidence type="ECO:0000256" key="4">
    <source>
        <dbReference type="ARBA" id="ARBA00004709"/>
    </source>
</evidence>
<dbReference type="PANTHER" id="PTHR43181">
    <property type="entry name" value="2-C-METHYL-D-ERYTHRITOL 2,4-CYCLODIPHOSPHATE SYNTHASE, CHLOROPLASTIC"/>
    <property type="match status" value="1"/>
</dbReference>
<comment type="similarity">
    <text evidence="14">In the C-terminal section; belongs to the IspF family.</text>
</comment>
<comment type="function">
    <text evidence="14">Bifunctional enzyme that catalyzes the formation of 4-diphosphocytidyl-2-C-methyl-D-erythritol from CTP and 2-C-methyl-D-erythritol 4-phosphate (MEP) (IspD), and catalyzes the conversion of 4-diphosphocytidyl-2-C-methyl-D-erythritol 2-phosphate (CDP-ME2P) to 2-C-methyl-D-erythritol 2,4-cyclodiphosphate (ME-CPP) with a corresponding release of cytidine 5-monophosphate (CMP) (IspF).</text>
</comment>
<protein>
    <recommendedName>
        <fullName evidence="14">Bifunctional enzyme IspD/IspF</fullName>
    </recommendedName>
    <domain>
        <recommendedName>
            <fullName evidence="14">2-C-methyl-D-erythritol 4-phosphate cytidylyltransferase</fullName>
            <ecNumber evidence="14">2.7.7.60</ecNumber>
        </recommendedName>
        <alternativeName>
            <fullName evidence="14">4-diphosphocytidyl-2C-methyl-D-erythritol synthase</fullName>
        </alternativeName>
        <alternativeName>
            <fullName evidence="14">MEP cytidylyltransferase</fullName>
            <shortName evidence="14">MCT</shortName>
        </alternativeName>
    </domain>
    <domain>
        <recommendedName>
            <fullName evidence="14">2-C-methyl-D-erythritol 2,4-cyclodiphosphate synthase</fullName>
            <shortName evidence="14">MECDP-synthase</shortName>
            <shortName evidence="14">MECPP-synthase</shortName>
            <shortName evidence="14">MECPS</shortName>
            <ecNumber evidence="14">4.6.1.12</ecNumber>
        </recommendedName>
    </domain>
</protein>
<accession>A0A368DXX0</accession>
<reference evidence="16 17" key="1">
    <citation type="journal article" date="2018" name="Microbiome">
        <title>Fine metagenomic profile of the Mediterranean stratified and mixed water columns revealed by assembly and recruitment.</title>
        <authorList>
            <person name="Haro-Moreno J.M."/>
            <person name="Lopez-Perez M."/>
            <person name="De La Torre J.R."/>
            <person name="Picazo A."/>
            <person name="Camacho A."/>
            <person name="Rodriguez-Valera F."/>
        </authorList>
    </citation>
    <scope>NUCLEOTIDE SEQUENCE [LARGE SCALE GENOMIC DNA]</scope>
    <source>
        <strain evidence="16">MED-G55</strain>
    </source>
</reference>